<proteinExistence type="predicted"/>
<feature type="transmembrane region" description="Helical" evidence="1">
    <location>
        <begin position="197"/>
        <end position="219"/>
    </location>
</feature>
<accession>A0A369M554</accession>
<keyword evidence="3" id="KW-1185">Reference proteome</keyword>
<evidence type="ECO:0000313" key="3">
    <source>
        <dbReference type="Proteomes" id="UP000254000"/>
    </source>
</evidence>
<feature type="transmembrane region" description="Helical" evidence="1">
    <location>
        <begin position="43"/>
        <end position="71"/>
    </location>
</feature>
<dbReference type="Proteomes" id="UP000254000">
    <property type="component" value="Unassembled WGS sequence"/>
</dbReference>
<keyword evidence="1" id="KW-0472">Membrane</keyword>
<feature type="transmembrane region" description="Helical" evidence="1">
    <location>
        <begin position="231"/>
        <end position="252"/>
    </location>
</feature>
<sequence>MCDIRLLLWLRARHARTALVRLVHFGGTDLVDDRSPGERAYQLYLAAIAAVWAALMWAALLDATAAAFAAVGPASSAMALALGLLAPVAVFAWAAVRALRTSPVKLARADMPFVAAGPLGMRAIAGMGCASSMLAGAAAGALAGYVLGVGLESGLGAFAPPAACALAAALLVAAAVGGAWLLGAARLACPRAVRRRGTVALALAAVAAVLGVAALALGVPSAAFAPGAPGTAVACAAGIAACAAEGGLLALLAPRIDRTAVIVENALYADLQPFGPFSPLDPQAVADYRRRRKLAARLARGVRFRLPLASGAGALVSRAALSHLRQYGGLPSLLAFGASAAPLGVLALAGAGGPVTFLFWLAALVMFPQGAREATRAFRDDLRVRLVRDRLPFGTLSLLAPDSLPGLAVSSAVSCAVVALVLPAGFPLAAGLVLAVLVNAAAVLCCGLDAVRLFPGGPQPFYEAGALVLVAATGALSLAGSPSLTVAGAAAVCAAVAVVVRGGAERAR</sequence>
<evidence type="ECO:0000313" key="2">
    <source>
        <dbReference type="EMBL" id="RDB66562.1"/>
    </source>
</evidence>
<organism evidence="2 3">
    <name type="scientific">Gordonibacter pamelaeae</name>
    <dbReference type="NCBI Taxonomy" id="471189"/>
    <lineage>
        <taxon>Bacteria</taxon>
        <taxon>Bacillati</taxon>
        <taxon>Actinomycetota</taxon>
        <taxon>Coriobacteriia</taxon>
        <taxon>Eggerthellales</taxon>
        <taxon>Eggerthellaceae</taxon>
        <taxon>Gordonibacter</taxon>
    </lineage>
</organism>
<keyword evidence="1" id="KW-0812">Transmembrane</keyword>
<comment type="caution">
    <text evidence="2">The sequence shown here is derived from an EMBL/GenBank/DDBJ whole genome shotgun (WGS) entry which is preliminary data.</text>
</comment>
<protein>
    <submittedName>
        <fullName evidence="2">Uncharacterized protein</fullName>
    </submittedName>
</protein>
<name>A0A369M554_9ACTN</name>
<reference evidence="2 3" key="1">
    <citation type="journal article" date="2018" name="Elife">
        <title>Discovery and characterization of a prevalent human gut bacterial enzyme sufficient for the inactivation of a family of plant toxins.</title>
        <authorList>
            <person name="Koppel N."/>
            <person name="Bisanz J.E."/>
            <person name="Pandelia M.E."/>
            <person name="Turnbaugh P.J."/>
            <person name="Balskus E.P."/>
        </authorList>
    </citation>
    <scope>NUCLEOTIDE SEQUENCE [LARGE SCALE GENOMIC DNA]</scope>
    <source>
        <strain evidence="2 3">3C</strain>
    </source>
</reference>
<dbReference type="EMBL" id="PPTS01000002">
    <property type="protein sequence ID" value="RDB66562.1"/>
    <property type="molecule type" value="Genomic_DNA"/>
</dbReference>
<keyword evidence="1" id="KW-1133">Transmembrane helix</keyword>
<feature type="transmembrane region" description="Helical" evidence="1">
    <location>
        <begin position="484"/>
        <end position="504"/>
    </location>
</feature>
<dbReference type="AlphaFoldDB" id="A0A369M554"/>
<evidence type="ECO:0000256" key="1">
    <source>
        <dbReference type="SAM" id="Phobius"/>
    </source>
</evidence>
<dbReference type="OrthoDB" id="3177525at2"/>
<feature type="transmembrane region" description="Helical" evidence="1">
    <location>
        <begin position="302"/>
        <end position="321"/>
    </location>
</feature>
<feature type="transmembrane region" description="Helical" evidence="1">
    <location>
        <begin position="158"/>
        <end position="185"/>
    </location>
</feature>
<feature type="transmembrane region" description="Helical" evidence="1">
    <location>
        <begin position="341"/>
        <end position="367"/>
    </location>
</feature>
<gene>
    <name evidence="2" type="ORF">C1877_03675</name>
</gene>
<feature type="transmembrane region" description="Helical" evidence="1">
    <location>
        <begin position="77"/>
        <end position="99"/>
    </location>
</feature>
<feature type="transmembrane region" description="Helical" evidence="1">
    <location>
        <begin position="119"/>
        <end position="146"/>
    </location>
</feature>